<dbReference type="PANTHER" id="PTHR47926">
    <property type="entry name" value="PENTATRICOPEPTIDE REPEAT-CONTAINING PROTEIN"/>
    <property type="match status" value="1"/>
</dbReference>
<feature type="repeat" description="PPR" evidence="3">
    <location>
        <begin position="188"/>
        <end position="223"/>
    </location>
</feature>
<feature type="repeat" description="PPR" evidence="3">
    <location>
        <begin position="126"/>
        <end position="160"/>
    </location>
</feature>
<organism evidence="4 5">
    <name type="scientific">Vanilla planifolia</name>
    <name type="common">Vanilla</name>
    <dbReference type="NCBI Taxonomy" id="51239"/>
    <lineage>
        <taxon>Eukaryota</taxon>
        <taxon>Viridiplantae</taxon>
        <taxon>Streptophyta</taxon>
        <taxon>Embryophyta</taxon>
        <taxon>Tracheophyta</taxon>
        <taxon>Spermatophyta</taxon>
        <taxon>Magnoliopsida</taxon>
        <taxon>Liliopsida</taxon>
        <taxon>Asparagales</taxon>
        <taxon>Orchidaceae</taxon>
        <taxon>Vanilloideae</taxon>
        <taxon>Vanilleae</taxon>
        <taxon>Vanilla</taxon>
    </lineage>
</organism>
<dbReference type="Pfam" id="PF01535">
    <property type="entry name" value="PPR"/>
    <property type="match status" value="6"/>
</dbReference>
<gene>
    <name evidence="4" type="ORF">HPP92_010819</name>
</gene>
<evidence type="ECO:0000256" key="2">
    <source>
        <dbReference type="ARBA" id="ARBA00022737"/>
    </source>
</evidence>
<dbReference type="InterPro" id="IPR002885">
    <property type="entry name" value="PPR_rpt"/>
</dbReference>
<proteinExistence type="inferred from homology"/>
<keyword evidence="2" id="KW-0677">Repeat</keyword>
<dbReference type="Pfam" id="PF13041">
    <property type="entry name" value="PPR_2"/>
    <property type="match status" value="1"/>
</dbReference>
<evidence type="ECO:0000256" key="3">
    <source>
        <dbReference type="PROSITE-ProRule" id="PRU00708"/>
    </source>
</evidence>
<dbReference type="InterPro" id="IPR011990">
    <property type="entry name" value="TPR-like_helical_dom_sf"/>
</dbReference>
<evidence type="ECO:0008006" key="6">
    <source>
        <dbReference type="Google" id="ProtNLM"/>
    </source>
</evidence>
<dbReference type="GO" id="GO:0009451">
    <property type="term" value="P:RNA modification"/>
    <property type="evidence" value="ECO:0007669"/>
    <property type="project" value="InterPro"/>
</dbReference>
<dbReference type="Proteomes" id="UP000639772">
    <property type="component" value="Unassembled WGS sequence"/>
</dbReference>
<dbReference type="OrthoDB" id="185373at2759"/>
<dbReference type="AlphaFoldDB" id="A0A835QZR9"/>
<feature type="repeat" description="PPR" evidence="3">
    <location>
        <begin position="64"/>
        <end position="98"/>
    </location>
</feature>
<dbReference type="EMBL" id="JADCNM010000005">
    <property type="protein sequence ID" value="KAG0482735.1"/>
    <property type="molecule type" value="Genomic_DNA"/>
</dbReference>
<dbReference type="FunFam" id="1.25.40.10:FF:000690">
    <property type="entry name" value="Pentatricopeptide repeat-containing protein"/>
    <property type="match status" value="1"/>
</dbReference>
<protein>
    <recommendedName>
        <fullName evidence="6">Chlororespiratory reduction 4</fullName>
    </recommendedName>
</protein>
<accession>A0A835QZR9</accession>
<dbReference type="GO" id="GO:0003729">
    <property type="term" value="F:mRNA binding"/>
    <property type="evidence" value="ECO:0007669"/>
    <property type="project" value="UniProtKB-ARBA"/>
</dbReference>
<reference evidence="4 5" key="1">
    <citation type="journal article" date="2020" name="Nat. Food">
        <title>A phased Vanilla planifolia genome enables genetic improvement of flavour and production.</title>
        <authorList>
            <person name="Hasing T."/>
            <person name="Tang H."/>
            <person name="Brym M."/>
            <person name="Khazi F."/>
            <person name="Huang T."/>
            <person name="Chambers A.H."/>
        </authorList>
    </citation>
    <scope>NUCLEOTIDE SEQUENCE [LARGE SCALE GENOMIC DNA]</scope>
    <source>
        <tissue evidence="4">Leaf</tissue>
    </source>
</reference>
<dbReference type="Gene3D" id="1.25.40.10">
    <property type="entry name" value="Tetratricopeptide repeat domain"/>
    <property type="match status" value="4"/>
</dbReference>
<dbReference type="PANTHER" id="PTHR47926:SF371">
    <property type="entry name" value="TETRATRICOPEPTIDE REPEAT-LIKE SUPERFAMILY PROTEIN"/>
    <property type="match status" value="1"/>
</dbReference>
<evidence type="ECO:0000313" key="5">
    <source>
        <dbReference type="Proteomes" id="UP000639772"/>
    </source>
</evidence>
<dbReference type="InterPro" id="IPR046960">
    <property type="entry name" value="PPR_At4g14850-like_plant"/>
</dbReference>
<dbReference type="Pfam" id="PF20431">
    <property type="entry name" value="E_motif"/>
    <property type="match status" value="1"/>
</dbReference>
<comment type="caution">
    <text evidence="4">The sequence shown here is derived from an EMBL/GenBank/DDBJ whole genome shotgun (WGS) entry which is preliminary data.</text>
</comment>
<name>A0A835QZR9_VANPL</name>
<feature type="repeat" description="PPR" evidence="3">
    <location>
        <begin position="290"/>
        <end position="320"/>
    </location>
</feature>
<evidence type="ECO:0000256" key="1">
    <source>
        <dbReference type="ARBA" id="ARBA00006643"/>
    </source>
</evidence>
<comment type="similarity">
    <text evidence="1">Belongs to the PPR family. PCMP-H subfamily.</text>
</comment>
<sequence>MFKGYTEAGLHKQTLLLFSQMTRRDVRPNLFTFPFVIVSCMVIPAPRSGAVVHCFAGKTGLGSNVFVGNSLINMYASKGDVGLAYKVFEDMPAKNVVIWTAIVRAYVSVGNMGMARYLFDQLEERDVILWDTMVSAYIQHGDMGAAQDLFAKMPVRDIRAWNTILLGYANSHNITACEEFFDRMPERNVFSWNGLIGGYASNDQLSDVLSVFQRMLISSDVKPNDATLVTVLSSCSKLGALNWGRWVHLYADNNGFKGNNYVGNGLIDMYTKCGCIQSAIDVFDAMQNRDVITWNTMINGLAMHGMGLAALELFDQMVEVEKPDGITFVGLLNACAHMGLVERGLACFRSMKQCYFILPYIEHYGCMVDLLGRAGLLDEAISFVKVMPMEPDDVIWSALLGACRVQHHICLAEAAMARLVRLVPEDAANYVVLSNIYGDAGRWEDFAMLQKVLRRMNSGKSPGCSLIEVNMEVTEFCSSDARHGRVKEIYEILESLTNLTKCTDDTEFDV</sequence>
<dbReference type="PROSITE" id="PS51375">
    <property type="entry name" value="PPR"/>
    <property type="match status" value="4"/>
</dbReference>
<evidence type="ECO:0000313" key="4">
    <source>
        <dbReference type="EMBL" id="KAG0482735.1"/>
    </source>
</evidence>
<dbReference type="InterPro" id="IPR046848">
    <property type="entry name" value="E_motif"/>
</dbReference>
<dbReference type="SUPFAM" id="SSF48452">
    <property type="entry name" value="TPR-like"/>
    <property type="match status" value="1"/>
</dbReference>
<dbReference type="NCBIfam" id="TIGR00756">
    <property type="entry name" value="PPR"/>
    <property type="match status" value="4"/>
</dbReference>